<evidence type="ECO:0000256" key="6">
    <source>
        <dbReference type="ARBA" id="ARBA00023209"/>
    </source>
</evidence>
<comment type="pathway">
    <text evidence="10">Membrane lipid metabolism; glycerophospholipid metabolism.</text>
</comment>
<dbReference type="HOGENOM" id="CLU_095211_0_0_9"/>
<evidence type="ECO:0000256" key="5">
    <source>
        <dbReference type="ARBA" id="ARBA00023098"/>
    </source>
</evidence>
<keyword evidence="2 10" id="KW-0808">Transferase</keyword>
<dbReference type="NCBIfam" id="NF003199">
    <property type="entry name" value="PRK04169.1-3"/>
    <property type="match status" value="1"/>
</dbReference>
<feature type="binding site" evidence="10">
    <location>
        <position position="46"/>
    </location>
    <ligand>
        <name>Mg(2+)</name>
        <dbReference type="ChEBI" id="CHEBI:18420"/>
    </ligand>
</feature>
<evidence type="ECO:0000256" key="10">
    <source>
        <dbReference type="HAMAP-Rule" id="MF_00112"/>
    </source>
</evidence>
<sequence>MEERKRMYDVNEWKHVFKLDPNKDLPDEQLERLCESGTDAIVIGGSDNITEDNVLRLMSKVRRFLVPCVLEVSTIDSIVPGFDLYFIPSVLNSKKADWIVGMHHQAMKEYGELMSMEEIVMEGYCIVNPDCKAAALTEADTHMETEDILAYARVAEHLLHLPIFYLEYSGMLADIETVEKTKAVLDKSVLFYGGGIKDAETAERFGRHADVIVVGNAVYEDFDQALKTVAAVKTK</sequence>
<accession>I2C271</accession>
<feature type="binding site" evidence="10">
    <location>
        <begin position="215"/>
        <end position="216"/>
    </location>
    <ligand>
        <name>sn-glycerol 1-phosphate</name>
        <dbReference type="ChEBI" id="CHEBI:57685"/>
    </ligand>
</feature>
<dbReference type="NCBIfam" id="TIGR01768">
    <property type="entry name" value="GGGP-family"/>
    <property type="match status" value="1"/>
</dbReference>
<dbReference type="Proteomes" id="UP000002878">
    <property type="component" value="Chromosome"/>
</dbReference>
<protein>
    <recommendedName>
        <fullName evidence="9 10">Heptaprenylglyceryl phosphate synthase</fullName>
        <shortName evidence="10">HepGP synthase</shortName>
        <ecNumber evidence="9 10">2.5.1.n9</ecNumber>
    </recommendedName>
    <alternativeName>
        <fullName evidence="10">Glycerol-1-phosphate heptaprenyltransferase</fullName>
    </alternativeName>
</protein>
<evidence type="ECO:0000256" key="2">
    <source>
        <dbReference type="ARBA" id="ARBA00022679"/>
    </source>
</evidence>
<comment type="similarity">
    <text evidence="10">Belongs to the GGGP/HepGP synthase family. Group I subfamily.</text>
</comment>
<dbReference type="InterPro" id="IPR008205">
    <property type="entry name" value="GGGP_HepGP_synthase"/>
</dbReference>
<dbReference type="InterPro" id="IPR039074">
    <property type="entry name" value="GGGP/HepGP_synthase_I"/>
</dbReference>
<gene>
    <name evidence="10 11" type="primary">pcrB</name>
    <name evidence="11" type="ORF">MUS_0677</name>
</gene>
<dbReference type="UniPathway" id="UPA00940"/>
<evidence type="ECO:0000256" key="1">
    <source>
        <dbReference type="ARBA" id="ARBA00022516"/>
    </source>
</evidence>
<keyword evidence="3 10" id="KW-0479">Metal-binding</keyword>
<evidence type="ECO:0000313" key="12">
    <source>
        <dbReference type="Proteomes" id="UP000002878"/>
    </source>
</evidence>
<comment type="catalytic activity">
    <reaction evidence="8 10">
        <text>sn-glycerol 1-phosphate + all-trans-heptaprenyl diphosphate = 3-heptaprenyl-sn-glycero-1-phosphate + diphosphate</text>
        <dbReference type="Rhea" id="RHEA:33495"/>
        <dbReference type="ChEBI" id="CHEBI:33019"/>
        <dbReference type="ChEBI" id="CHEBI:57685"/>
        <dbReference type="ChEBI" id="CHEBI:58206"/>
        <dbReference type="ChEBI" id="CHEBI:64781"/>
        <dbReference type="EC" id="2.5.1.n9"/>
    </reaction>
</comment>
<dbReference type="PATRIC" id="fig|1126211.3.peg.655"/>
<evidence type="ECO:0000256" key="8">
    <source>
        <dbReference type="ARBA" id="ARBA00048318"/>
    </source>
</evidence>
<evidence type="ECO:0000256" key="3">
    <source>
        <dbReference type="ARBA" id="ARBA00022723"/>
    </source>
</evidence>
<feature type="binding site" evidence="10">
    <location>
        <begin position="165"/>
        <end position="170"/>
    </location>
    <ligand>
        <name>sn-glycerol 1-phosphate</name>
        <dbReference type="ChEBI" id="CHEBI:57685"/>
    </ligand>
</feature>
<feature type="binding site" evidence="10">
    <location>
        <position position="20"/>
    </location>
    <ligand>
        <name>Mg(2+)</name>
        <dbReference type="ChEBI" id="CHEBI:18420"/>
    </ligand>
</feature>
<dbReference type="PANTHER" id="PTHR40029:SF2">
    <property type="entry name" value="HEPTAPRENYLGLYCERYL PHOSPHATE SYNTHASE"/>
    <property type="match status" value="1"/>
</dbReference>
<keyword evidence="4 10" id="KW-0460">Magnesium</keyword>
<dbReference type="InterPro" id="IPR038597">
    <property type="entry name" value="GGGP/HepGP_synthase_sf"/>
</dbReference>
<dbReference type="SUPFAM" id="SSF51395">
    <property type="entry name" value="FMN-linked oxidoreductases"/>
    <property type="match status" value="1"/>
</dbReference>
<feature type="binding site" evidence="10">
    <location>
        <position position="195"/>
    </location>
    <ligand>
        <name>sn-glycerol 1-phosphate</name>
        <dbReference type="ChEBI" id="CHEBI:57685"/>
    </ligand>
</feature>
<proteinExistence type="inferred from homology"/>
<comment type="subunit">
    <text evidence="10">Homodimer.</text>
</comment>
<comment type="function">
    <text evidence="10">Prenyltransferase that catalyzes in vivo the transfer of the heptaprenyl moiety of heptaprenyl pyrophosphate (HepPP; 35 carbon atoms) to the C3 hydroxyl of sn-glycerol-1-phosphate (G1P), producing heptaprenylglyceryl phosphate (HepGP). This reaction is an ether-bond-formation step in the biosynthesis of archaea-type G1P-based membrane lipids found in Bacillales.</text>
</comment>
<evidence type="ECO:0000256" key="4">
    <source>
        <dbReference type="ARBA" id="ARBA00022842"/>
    </source>
</evidence>
<keyword evidence="7 10" id="KW-1208">Phospholipid metabolism</keyword>
<reference evidence="11 12" key="1">
    <citation type="journal article" date="2012" name="J. Biotechnol.">
        <title>Genome sequence of the plant growth promoting strain Bacillus amyloliquefaciens subsp. plantarum B9601-Y2 and expression of mersacidin and other secondary metabolites.</title>
        <authorList>
            <person name="He P."/>
            <person name="Hao K."/>
            <person name="Blom J."/>
            <person name="Ruckert C."/>
            <person name="Vater J."/>
            <person name="Mao Z."/>
            <person name="Wu Y."/>
            <person name="Hou M."/>
            <person name="He P."/>
            <person name="He Y."/>
            <person name="Borriss R."/>
        </authorList>
    </citation>
    <scope>NUCLEOTIDE SEQUENCE [LARGE SCALE GENOMIC DNA]</scope>
    <source>
        <strain evidence="11">Y2</strain>
    </source>
</reference>
<dbReference type="NCBIfam" id="NF003197">
    <property type="entry name" value="PRK04169.1-1"/>
    <property type="match status" value="1"/>
</dbReference>
<dbReference type="AlphaFoldDB" id="I2C271"/>
<name>I2C271_BACAY</name>
<dbReference type="KEGG" id="bqy:MUS_0677"/>
<dbReference type="Gene3D" id="3.20.20.390">
    <property type="entry name" value="FMN-linked oxidoreductases"/>
    <property type="match status" value="1"/>
</dbReference>
<comment type="caution">
    <text evidence="10">Lacks conserved residue(s) required for the propagation of feature annotation.</text>
</comment>
<feature type="binding site" evidence="10">
    <location>
        <position position="18"/>
    </location>
    <ligand>
        <name>sn-glycerol 1-phosphate</name>
        <dbReference type="ChEBI" id="CHEBI:57685"/>
    </ligand>
</feature>
<dbReference type="EC" id="2.5.1.n9" evidence="9 10"/>
<dbReference type="Pfam" id="PF01884">
    <property type="entry name" value="PcrB"/>
    <property type="match status" value="1"/>
</dbReference>
<dbReference type="GO" id="GO:0120536">
    <property type="term" value="F:heptaprenylglyceryl phosphate synthase activity"/>
    <property type="evidence" value="ECO:0007669"/>
    <property type="project" value="UniProtKB-ARBA"/>
</dbReference>
<evidence type="ECO:0000313" key="11">
    <source>
        <dbReference type="EMBL" id="AFJ60745.1"/>
    </source>
</evidence>
<dbReference type="GO" id="GO:0000287">
    <property type="term" value="F:magnesium ion binding"/>
    <property type="evidence" value="ECO:0007669"/>
    <property type="project" value="UniProtKB-UniRule"/>
</dbReference>
<organism evidence="11 12">
    <name type="scientific">Bacillus amyloliquefaciens (strain Y2)</name>
    <name type="common">Bacillus amyloliquefaciens subsp. plantarum (strain B9601-Y2)</name>
    <dbReference type="NCBI Taxonomy" id="1155777"/>
    <lineage>
        <taxon>Bacteria</taxon>
        <taxon>Bacillati</taxon>
        <taxon>Bacillota</taxon>
        <taxon>Bacilli</taxon>
        <taxon>Bacillales</taxon>
        <taxon>Bacillaceae</taxon>
        <taxon>Bacillus</taxon>
        <taxon>Bacillus amyloliquefaciens group</taxon>
    </lineage>
</organism>
<dbReference type="GO" id="GO:0046474">
    <property type="term" value="P:glycerophospholipid biosynthetic process"/>
    <property type="evidence" value="ECO:0007669"/>
    <property type="project" value="UniProtKB-UniRule"/>
</dbReference>
<evidence type="ECO:0000256" key="7">
    <source>
        <dbReference type="ARBA" id="ARBA00023264"/>
    </source>
</evidence>
<evidence type="ECO:0000256" key="9">
    <source>
        <dbReference type="ARBA" id="ARBA00066888"/>
    </source>
</evidence>
<dbReference type="EMBL" id="CP003332">
    <property type="protein sequence ID" value="AFJ60745.1"/>
    <property type="molecule type" value="Genomic_DNA"/>
</dbReference>
<keyword evidence="5 10" id="KW-0443">Lipid metabolism</keyword>
<dbReference type="CDD" id="cd02812">
    <property type="entry name" value="PcrB_like"/>
    <property type="match status" value="1"/>
</dbReference>
<dbReference type="PANTHER" id="PTHR40029">
    <property type="match status" value="1"/>
</dbReference>
<keyword evidence="6 10" id="KW-0594">Phospholipid biosynthesis</keyword>
<dbReference type="HAMAP" id="MF_00112">
    <property type="entry name" value="GGGP_HepGP_synthase"/>
    <property type="match status" value="1"/>
</dbReference>
<dbReference type="FunFam" id="3.20.20.390:FF:000001">
    <property type="entry name" value="Heptaprenylglyceryl phosphate synthase"/>
    <property type="match status" value="1"/>
</dbReference>
<comment type="cofactor">
    <cofactor evidence="10">
        <name>Mg(2+)</name>
        <dbReference type="ChEBI" id="CHEBI:18420"/>
    </cofactor>
</comment>
<keyword evidence="1 10" id="KW-0444">Lipid biosynthesis</keyword>